<dbReference type="EMBL" id="CP003364">
    <property type="protein sequence ID" value="AGA26498.1"/>
    <property type="molecule type" value="Genomic_DNA"/>
</dbReference>
<keyword evidence="3" id="KW-1185">Reference proteome</keyword>
<proteinExistence type="predicted"/>
<evidence type="ECO:0000259" key="1">
    <source>
        <dbReference type="Pfam" id="PF20275"/>
    </source>
</evidence>
<evidence type="ECO:0000313" key="3">
    <source>
        <dbReference type="Proteomes" id="UP000010798"/>
    </source>
</evidence>
<reference evidence="2 3" key="1">
    <citation type="submission" date="2012-02" db="EMBL/GenBank/DDBJ databases">
        <title>Complete sequence of chromosome of Singulisphaera acidiphila DSM 18658.</title>
        <authorList>
            <consortium name="US DOE Joint Genome Institute (JGI-PGF)"/>
            <person name="Lucas S."/>
            <person name="Copeland A."/>
            <person name="Lapidus A."/>
            <person name="Glavina del Rio T."/>
            <person name="Dalin E."/>
            <person name="Tice H."/>
            <person name="Bruce D."/>
            <person name="Goodwin L."/>
            <person name="Pitluck S."/>
            <person name="Peters L."/>
            <person name="Ovchinnikova G."/>
            <person name="Chertkov O."/>
            <person name="Kyrpides N."/>
            <person name="Mavromatis K."/>
            <person name="Ivanova N."/>
            <person name="Brettin T."/>
            <person name="Detter J.C."/>
            <person name="Han C."/>
            <person name="Larimer F."/>
            <person name="Land M."/>
            <person name="Hauser L."/>
            <person name="Markowitz V."/>
            <person name="Cheng J.-F."/>
            <person name="Hugenholtz P."/>
            <person name="Woyke T."/>
            <person name="Wu D."/>
            <person name="Tindall B."/>
            <person name="Pomrenke H."/>
            <person name="Brambilla E."/>
            <person name="Klenk H.-P."/>
            <person name="Eisen J.A."/>
        </authorList>
    </citation>
    <scope>NUCLEOTIDE SEQUENCE [LARGE SCALE GENOMIC DNA]</scope>
    <source>
        <strain evidence="3">ATCC BAA-1392 / DSM 18658 / VKM B-2454 / MOB10</strain>
    </source>
</reference>
<dbReference type="HOGENOM" id="CLU_078787_0_0_0"/>
<name>L0DCD6_SINAD</name>
<dbReference type="eggNOG" id="COG5635">
    <property type="taxonomic scope" value="Bacteria"/>
</dbReference>
<gene>
    <name evidence="2" type="ordered locus">Sinac_2171</name>
</gene>
<dbReference type="KEGG" id="saci:Sinac_2171"/>
<evidence type="ECO:0000313" key="2">
    <source>
        <dbReference type="EMBL" id="AGA26498.1"/>
    </source>
</evidence>
<organism evidence="2 3">
    <name type="scientific">Singulisphaera acidiphila (strain ATCC BAA-1392 / DSM 18658 / VKM B-2454 / MOB10)</name>
    <dbReference type="NCBI Taxonomy" id="886293"/>
    <lineage>
        <taxon>Bacteria</taxon>
        <taxon>Pseudomonadati</taxon>
        <taxon>Planctomycetota</taxon>
        <taxon>Planctomycetia</taxon>
        <taxon>Isosphaerales</taxon>
        <taxon>Isosphaeraceae</taxon>
        <taxon>Singulisphaera</taxon>
    </lineage>
</organism>
<feature type="domain" description="ABC-three component systems C-terminal" evidence="1">
    <location>
        <begin position="181"/>
        <end position="312"/>
    </location>
</feature>
<sequence length="326" mass="35865">MPTKEERALARQMLKCRCILANAKAFQDLFWAVMKTIHKSAFEPVQPQGSKGDGGNDGYLPKDKHYYQLYAPINPKEKAAKAAEKLGNDFAKVKAQWGGRGGRGISMFTFAYNDKYEGVPKDISMGLQGLRSLHKTITFASYGAADLETDFFELDDTDWDRILGGAVPDPDRIVGLDYSVLGEVIRHIMACDVDEEEARMDLPPGLDEKIELNRLSRVNATRILNGNLQTGHIERYFRANSAFALSELRDHVVGVYEAAKLAIAAAPPVDIAVVDAVFLVFRRNLFPRQSTAAASVAVDAIIGYFFEACDVFDPSPSSRGLPGATP</sequence>
<dbReference type="AlphaFoldDB" id="L0DCD6"/>
<dbReference type="InterPro" id="IPR046919">
    <property type="entry name" value="ABC-3C_CTD10"/>
</dbReference>
<dbReference type="STRING" id="886293.Sinac_2171"/>
<dbReference type="Pfam" id="PF20275">
    <property type="entry name" value="CTD10"/>
    <property type="match status" value="1"/>
</dbReference>
<accession>L0DCD6</accession>
<protein>
    <recommendedName>
        <fullName evidence="1">ABC-three component systems C-terminal domain-containing protein</fullName>
    </recommendedName>
</protein>
<dbReference type="Proteomes" id="UP000010798">
    <property type="component" value="Chromosome"/>
</dbReference>